<comment type="caution">
    <text evidence="2">The sequence shown here is derived from an EMBL/GenBank/DDBJ whole genome shotgun (WGS) entry which is preliminary data.</text>
</comment>
<dbReference type="EMBL" id="BJZS01000104">
    <property type="protein sequence ID" value="GEO97035.1"/>
    <property type="molecule type" value="Genomic_DNA"/>
</dbReference>
<evidence type="ECO:0000313" key="2">
    <source>
        <dbReference type="EMBL" id="GEO97035.1"/>
    </source>
</evidence>
<dbReference type="AlphaFoldDB" id="A0A512IH50"/>
<keyword evidence="3" id="KW-1185">Reference proteome</keyword>
<name>A0A512IH50_9MICC</name>
<reference evidence="2 3" key="1">
    <citation type="submission" date="2019-07" db="EMBL/GenBank/DDBJ databases">
        <title>Whole genome shotgun sequence of Kocuria turfanensis NBRC 107627.</title>
        <authorList>
            <person name="Hosoyama A."/>
            <person name="Uohara A."/>
            <person name="Ohji S."/>
            <person name="Ichikawa N."/>
        </authorList>
    </citation>
    <scope>NUCLEOTIDE SEQUENCE [LARGE SCALE GENOMIC DNA]</scope>
    <source>
        <strain evidence="2 3">NBRC 107627</strain>
    </source>
</reference>
<feature type="region of interest" description="Disordered" evidence="1">
    <location>
        <begin position="1"/>
        <end position="20"/>
    </location>
</feature>
<dbReference type="Proteomes" id="UP000321103">
    <property type="component" value="Unassembled WGS sequence"/>
</dbReference>
<sequence length="112" mass="12246">MTAMTPVSMPSQGAKDSEVADEVRCPRLHHTGTAPAAIRNNPLSTVSCAHRRWCTHHPQVWSVLRLAAPHQHPSYVQELTIVVIAEGHVLTATARVRNLYPDTTVGPEPTVL</sequence>
<protein>
    <submittedName>
        <fullName evidence="2">Uncharacterized protein</fullName>
    </submittedName>
</protein>
<organism evidence="2 3">
    <name type="scientific">Kocuria turfanensis</name>
    <dbReference type="NCBI Taxonomy" id="388357"/>
    <lineage>
        <taxon>Bacteria</taxon>
        <taxon>Bacillati</taxon>
        <taxon>Actinomycetota</taxon>
        <taxon>Actinomycetes</taxon>
        <taxon>Micrococcales</taxon>
        <taxon>Micrococcaceae</taxon>
        <taxon>Kocuria</taxon>
    </lineage>
</organism>
<gene>
    <name evidence="2" type="ORF">KTU01_31580</name>
</gene>
<evidence type="ECO:0000256" key="1">
    <source>
        <dbReference type="SAM" id="MobiDB-lite"/>
    </source>
</evidence>
<evidence type="ECO:0000313" key="3">
    <source>
        <dbReference type="Proteomes" id="UP000321103"/>
    </source>
</evidence>
<accession>A0A512IH50</accession>
<proteinExistence type="predicted"/>